<reference evidence="2" key="2">
    <citation type="submission" date="2020-09" db="EMBL/GenBank/DDBJ databases">
        <authorList>
            <person name="Sun Q."/>
            <person name="Zhou Y."/>
        </authorList>
    </citation>
    <scope>NUCLEOTIDE SEQUENCE</scope>
    <source>
        <strain evidence="2">CGMCC 1.7081</strain>
    </source>
</reference>
<gene>
    <name evidence="2" type="ORF">GCM10010961_16120</name>
</gene>
<comment type="caution">
    <text evidence="2">The sequence shown here is derived from an EMBL/GenBank/DDBJ whole genome shotgun (WGS) entry which is preliminary data.</text>
</comment>
<reference evidence="2" key="1">
    <citation type="journal article" date="2014" name="Int. J. Syst. Evol. Microbiol.">
        <title>Complete genome sequence of Corynebacterium casei LMG S-19264T (=DSM 44701T), isolated from a smear-ripened cheese.</title>
        <authorList>
            <consortium name="US DOE Joint Genome Institute (JGI-PGF)"/>
            <person name="Walter F."/>
            <person name="Albersmeier A."/>
            <person name="Kalinowski J."/>
            <person name="Ruckert C."/>
        </authorList>
    </citation>
    <scope>NUCLEOTIDE SEQUENCE</scope>
    <source>
        <strain evidence="2">CGMCC 1.7081</strain>
    </source>
</reference>
<evidence type="ECO:0000313" key="2">
    <source>
        <dbReference type="EMBL" id="GHG87577.1"/>
    </source>
</evidence>
<dbReference type="Proteomes" id="UP000611500">
    <property type="component" value="Unassembled WGS sequence"/>
</dbReference>
<dbReference type="AlphaFoldDB" id="A0A8J3MCP9"/>
<keyword evidence="3" id="KW-1185">Reference proteome</keyword>
<keyword evidence="1" id="KW-1133">Transmembrane helix</keyword>
<keyword evidence="1" id="KW-0812">Transmembrane</keyword>
<feature type="transmembrane region" description="Helical" evidence="1">
    <location>
        <begin position="12"/>
        <end position="37"/>
    </location>
</feature>
<dbReference type="EMBL" id="BNAP01000004">
    <property type="protein sequence ID" value="GHG87577.1"/>
    <property type="molecule type" value="Genomic_DNA"/>
</dbReference>
<sequence>MQVAMTDRLALILGLIITAALIADIAFFGTTHVIFLGKEFYALLEWMAFWR</sequence>
<evidence type="ECO:0008006" key="4">
    <source>
        <dbReference type="Google" id="ProtNLM"/>
    </source>
</evidence>
<organism evidence="2 3">
    <name type="scientific">Pseudodonghicola xiamenensis</name>
    <dbReference type="NCBI Taxonomy" id="337702"/>
    <lineage>
        <taxon>Bacteria</taxon>
        <taxon>Pseudomonadati</taxon>
        <taxon>Pseudomonadota</taxon>
        <taxon>Alphaproteobacteria</taxon>
        <taxon>Rhodobacterales</taxon>
        <taxon>Paracoccaceae</taxon>
        <taxon>Pseudodonghicola</taxon>
    </lineage>
</organism>
<proteinExistence type="predicted"/>
<name>A0A8J3MCP9_9RHOB</name>
<accession>A0A8J3MCP9</accession>
<evidence type="ECO:0000313" key="3">
    <source>
        <dbReference type="Proteomes" id="UP000611500"/>
    </source>
</evidence>
<protein>
    <recommendedName>
        <fullName evidence="4">Glyceraldehyde-3-phosphate dehydrogenase</fullName>
    </recommendedName>
</protein>
<keyword evidence="1" id="KW-0472">Membrane</keyword>
<evidence type="ECO:0000256" key="1">
    <source>
        <dbReference type="SAM" id="Phobius"/>
    </source>
</evidence>